<dbReference type="InterPro" id="IPR006689">
    <property type="entry name" value="Small_GTPase_ARF/SAR"/>
</dbReference>
<keyword evidence="1" id="KW-0547">Nucleotide-binding</keyword>
<dbReference type="EMBL" id="RRYP01004647">
    <property type="protein sequence ID" value="TNV82699.1"/>
    <property type="molecule type" value="Genomic_DNA"/>
</dbReference>
<protein>
    <submittedName>
        <fullName evidence="3">Uncharacterized protein</fullName>
    </submittedName>
</protein>
<evidence type="ECO:0000313" key="3">
    <source>
        <dbReference type="EMBL" id="TNV82699.1"/>
    </source>
</evidence>
<evidence type="ECO:0000313" key="4">
    <source>
        <dbReference type="Proteomes" id="UP000785679"/>
    </source>
</evidence>
<proteinExistence type="predicted"/>
<keyword evidence="2" id="KW-0342">GTP-binding</keyword>
<dbReference type="GO" id="GO:0005525">
    <property type="term" value="F:GTP binding"/>
    <property type="evidence" value="ECO:0007669"/>
    <property type="project" value="UniProtKB-KW"/>
</dbReference>
<dbReference type="Gene3D" id="3.40.50.300">
    <property type="entry name" value="P-loop containing nucleotide triphosphate hydrolases"/>
    <property type="match status" value="1"/>
</dbReference>
<name>A0A8J8T569_HALGN</name>
<reference evidence="3" key="1">
    <citation type="submission" date="2019-06" db="EMBL/GenBank/DDBJ databases">
        <authorList>
            <person name="Zheng W."/>
        </authorList>
    </citation>
    <scope>NUCLEOTIDE SEQUENCE</scope>
    <source>
        <strain evidence="3">QDHG01</strain>
    </source>
</reference>
<accession>A0A8J8T569</accession>
<dbReference type="SUPFAM" id="SSF52540">
    <property type="entry name" value="P-loop containing nucleoside triphosphate hydrolases"/>
    <property type="match status" value="1"/>
</dbReference>
<dbReference type="GO" id="GO:0003924">
    <property type="term" value="F:GTPase activity"/>
    <property type="evidence" value="ECO:0007669"/>
    <property type="project" value="InterPro"/>
</dbReference>
<evidence type="ECO:0000256" key="1">
    <source>
        <dbReference type="ARBA" id="ARBA00022741"/>
    </source>
</evidence>
<keyword evidence="4" id="KW-1185">Reference proteome</keyword>
<gene>
    <name evidence="3" type="ORF">FGO68_gene15572</name>
</gene>
<dbReference type="InterPro" id="IPR027417">
    <property type="entry name" value="P-loop_NTPase"/>
</dbReference>
<sequence length="138" mass="15954">MTHYIGVPTINKNGIHHIERKLALVDCTSLNSMDPKPLKTRILPHPFTKADKILYVLDGADRDRLKEGLDWLEKVVECLVPKIPCCLVMTKSDKANPITIEEVQELLSFRLDSVFQIIIRVNKNDRQGFNELFEWLQQ</sequence>
<comment type="caution">
    <text evidence="3">The sequence shown here is derived from an EMBL/GenBank/DDBJ whole genome shotgun (WGS) entry which is preliminary data.</text>
</comment>
<dbReference type="Proteomes" id="UP000785679">
    <property type="component" value="Unassembled WGS sequence"/>
</dbReference>
<dbReference type="Pfam" id="PF00025">
    <property type="entry name" value="Arf"/>
    <property type="match status" value="1"/>
</dbReference>
<organism evidence="3 4">
    <name type="scientific">Halteria grandinella</name>
    <dbReference type="NCBI Taxonomy" id="5974"/>
    <lineage>
        <taxon>Eukaryota</taxon>
        <taxon>Sar</taxon>
        <taxon>Alveolata</taxon>
        <taxon>Ciliophora</taxon>
        <taxon>Intramacronucleata</taxon>
        <taxon>Spirotrichea</taxon>
        <taxon>Stichotrichia</taxon>
        <taxon>Sporadotrichida</taxon>
        <taxon>Halteriidae</taxon>
        <taxon>Halteria</taxon>
    </lineage>
</organism>
<dbReference type="AlphaFoldDB" id="A0A8J8T569"/>
<evidence type="ECO:0000256" key="2">
    <source>
        <dbReference type="ARBA" id="ARBA00023134"/>
    </source>
</evidence>